<evidence type="ECO:0000256" key="1">
    <source>
        <dbReference type="ARBA" id="ARBA00004651"/>
    </source>
</evidence>
<evidence type="ECO:0000256" key="4">
    <source>
        <dbReference type="ARBA" id="ARBA00022989"/>
    </source>
</evidence>
<dbReference type="GO" id="GO:0005886">
    <property type="term" value="C:plasma membrane"/>
    <property type="evidence" value="ECO:0007669"/>
    <property type="project" value="UniProtKB-SubCell"/>
</dbReference>
<keyword evidence="2" id="KW-1003">Cell membrane</keyword>
<sequence length="92" mass="10608">MDDHKSIYLKNAIWLAILTILEVGIAYIEISRSGQVVLLLAFAATKMMLVAMIYMHLRHETKVLKRILFVPIPAGILYTVALMYDLPFRWVM</sequence>
<dbReference type="AlphaFoldDB" id="A0A382PMG1"/>
<dbReference type="EMBL" id="UINC01108101">
    <property type="protein sequence ID" value="SVC73950.1"/>
    <property type="molecule type" value="Genomic_DNA"/>
</dbReference>
<feature type="transmembrane region" description="Helical" evidence="6">
    <location>
        <begin position="12"/>
        <end position="30"/>
    </location>
</feature>
<evidence type="ECO:0000256" key="5">
    <source>
        <dbReference type="ARBA" id="ARBA00023136"/>
    </source>
</evidence>
<evidence type="ECO:0000256" key="2">
    <source>
        <dbReference type="ARBA" id="ARBA00022475"/>
    </source>
</evidence>
<dbReference type="Pfam" id="PF03626">
    <property type="entry name" value="COX4_pro"/>
    <property type="match status" value="1"/>
</dbReference>
<name>A0A382PMG1_9ZZZZ</name>
<reference evidence="7" key="1">
    <citation type="submission" date="2018-05" db="EMBL/GenBank/DDBJ databases">
        <authorList>
            <person name="Lanie J.A."/>
            <person name="Ng W.-L."/>
            <person name="Kazmierczak K.M."/>
            <person name="Andrzejewski T.M."/>
            <person name="Davidsen T.M."/>
            <person name="Wayne K.J."/>
            <person name="Tettelin H."/>
            <person name="Glass J.I."/>
            <person name="Rusch D."/>
            <person name="Podicherti R."/>
            <person name="Tsui H.-C.T."/>
            <person name="Winkler M.E."/>
        </authorList>
    </citation>
    <scope>NUCLEOTIDE SEQUENCE</scope>
</reference>
<comment type="subcellular location">
    <subcellularLocation>
        <location evidence="1">Cell membrane</location>
        <topology evidence="1">Multi-pass membrane protein</topology>
    </subcellularLocation>
</comment>
<evidence type="ECO:0000313" key="7">
    <source>
        <dbReference type="EMBL" id="SVC73950.1"/>
    </source>
</evidence>
<gene>
    <name evidence="7" type="ORF">METZ01_LOCUS326804</name>
</gene>
<keyword evidence="5 6" id="KW-0472">Membrane</keyword>
<organism evidence="7">
    <name type="scientific">marine metagenome</name>
    <dbReference type="NCBI Taxonomy" id="408172"/>
    <lineage>
        <taxon>unclassified sequences</taxon>
        <taxon>metagenomes</taxon>
        <taxon>ecological metagenomes</taxon>
    </lineage>
</organism>
<proteinExistence type="predicted"/>
<evidence type="ECO:0000256" key="6">
    <source>
        <dbReference type="SAM" id="Phobius"/>
    </source>
</evidence>
<evidence type="ECO:0000256" key="3">
    <source>
        <dbReference type="ARBA" id="ARBA00022692"/>
    </source>
</evidence>
<protein>
    <recommendedName>
        <fullName evidence="8">Cytochrome C oxidase subunit IV</fullName>
    </recommendedName>
</protein>
<keyword evidence="4 6" id="KW-1133">Transmembrane helix</keyword>
<feature type="transmembrane region" description="Helical" evidence="6">
    <location>
        <begin position="36"/>
        <end position="55"/>
    </location>
</feature>
<accession>A0A382PMG1</accession>
<dbReference type="InterPro" id="IPR005171">
    <property type="entry name" value="Cyt_c_oxidase_su4_prok"/>
</dbReference>
<evidence type="ECO:0008006" key="8">
    <source>
        <dbReference type="Google" id="ProtNLM"/>
    </source>
</evidence>
<feature type="transmembrane region" description="Helical" evidence="6">
    <location>
        <begin position="67"/>
        <end position="84"/>
    </location>
</feature>
<keyword evidence="3 6" id="KW-0812">Transmembrane</keyword>